<evidence type="ECO:0000313" key="2">
    <source>
        <dbReference type="Proteomes" id="UP000199474"/>
    </source>
</evidence>
<name>A0A1I1TM24_9BACI</name>
<dbReference type="STRING" id="640948.SAMN05216238_102347"/>
<proteinExistence type="predicted"/>
<accession>A0A1I1TM24</accession>
<dbReference type="AlphaFoldDB" id="A0A1I1TM24"/>
<dbReference type="EMBL" id="FOMR01000002">
    <property type="protein sequence ID" value="SFD59736.1"/>
    <property type="molecule type" value="Genomic_DNA"/>
</dbReference>
<reference evidence="2" key="1">
    <citation type="submission" date="2016-10" db="EMBL/GenBank/DDBJ databases">
        <authorList>
            <person name="Varghese N."/>
            <person name="Submissions S."/>
        </authorList>
    </citation>
    <scope>NUCLEOTIDE SEQUENCE [LARGE SCALE GENOMIC DNA]</scope>
    <source>
        <strain evidence="2">DSM 22530</strain>
    </source>
</reference>
<dbReference type="Proteomes" id="UP000199474">
    <property type="component" value="Unassembled WGS sequence"/>
</dbReference>
<gene>
    <name evidence="1" type="ORF">SAMN05216238_102347</name>
</gene>
<protein>
    <recommendedName>
        <fullName evidence="3">Histone deacetylase</fullName>
    </recommendedName>
</protein>
<evidence type="ECO:0000313" key="1">
    <source>
        <dbReference type="EMBL" id="SFD59736.1"/>
    </source>
</evidence>
<dbReference type="Gene3D" id="3.10.490.10">
    <property type="entry name" value="Gamma-glutamyl cyclotransferase-like"/>
    <property type="match status" value="1"/>
</dbReference>
<sequence length="223" mass="25338">MIIIHTRLKGTDYVWYASYGSNLDRNRFSCYIEGGKPEGSGKVEAGCRDQSPPIKEATHIMRYPLYFAKESARWQQQGVAFIGLDKDEKHYTYSTKYLITVEQFMDVVKQENNGLNLEIDLETVMVNGLEAFSNSWYGMILHIGEAEGYPIFTFTADSEPEITFNKPSDEYLSMIINGLKTTIGLENTEITNYLTSKPGITGNCDRKAIEKLVLNWGDRSIQI</sequence>
<evidence type="ECO:0008006" key="3">
    <source>
        <dbReference type="Google" id="ProtNLM"/>
    </source>
</evidence>
<keyword evidence="2" id="KW-1185">Reference proteome</keyword>
<organism evidence="1 2">
    <name type="scientific">Lentibacillus persicus</name>
    <dbReference type="NCBI Taxonomy" id="640948"/>
    <lineage>
        <taxon>Bacteria</taxon>
        <taxon>Bacillati</taxon>
        <taxon>Bacillota</taxon>
        <taxon>Bacilli</taxon>
        <taxon>Bacillales</taxon>
        <taxon>Bacillaceae</taxon>
        <taxon>Lentibacillus</taxon>
    </lineage>
</organism>